<feature type="domain" description="Glycylpeptide N-tetradecanoyltransferase C-terminal" evidence="12">
    <location>
        <begin position="262"/>
        <end position="474"/>
    </location>
</feature>
<evidence type="ECO:0000256" key="2">
    <source>
        <dbReference type="ARBA" id="ARBA00009469"/>
    </source>
</evidence>
<feature type="domain" description="Glycylpeptide N-tetradecanoyltransferase N-terminal" evidence="11">
    <location>
        <begin position="98"/>
        <end position="247"/>
    </location>
</feature>
<keyword evidence="5 8" id="KW-0808">Transferase</keyword>
<protein>
    <recommendedName>
        <fullName evidence="4 8">Glycylpeptide N-tetradecanoyltransferase</fullName>
        <ecNumber evidence="3 8">2.3.1.97</ecNumber>
    </recommendedName>
</protein>
<dbReference type="PANTHER" id="PTHR11377:SF5">
    <property type="entry name" value="GLYCYLPEPTIDE N-TETRADECANOYLTRANSFERASE"/>
    <property type="match status" value="1"/>
</dbReference>
<dbReference type="Proteomes" id="UP001341245">
    <property type="component" value="Unassembled WGS sequence"/>
</dbReference>
<evidence type="ECO:0000256" key="5">
    <source>
        <dbReference type="ARBA" id="ARBA00022679"/>
    </source>
</evidence>
<evidence type="ECO:0000313" key="13">
    <source>
        <dbReference type="EMBL" id="KAK5999733.1"/>
    </source>
</evidence>
<dbReference type="PANTHER" id="PTHR11377">
    <property type="entry name" value="N-MYRISTOYL TRANSFERASE"/>
    <property type="match status" value="1"/>
</dbReference>
<evidence type="ECO:0000259" key="11">
    <source>
        <dbReference type="Pfam" id="PF01233"/>
    </source>
</evidence>
<name>A0ABR0T5M5_AURPU</name>
<dbReference type="EMBL" id="JASGXD010000021">
    <property type="protein sequence ID" value="KAK5999733.1"/>
    <property type="molecule type" value="Genomic_DNA"/>
</dbReference>
<gene>
    <name evidence="13" type="ORF">QM012_005139</name>
</gene>
<sequence>MASDSHSPRLNHTHDPSIASSAPQSGDMTALMSQLEATSLSRSNGKDPKDYKFWNTQPVPKLNNNLNASAATPNTVEPLQDGAILPVAACDKIGKAVAEKLIEGFEWCELDVTQKQVLSELHDLLYNHYVENDEGSFRLNYSPDFLAWALQPPGWKKCWHIGVRTKSTPDKIGRLVAFVAGIPVNLKVRSNVIDAVEINFLTIHQKLRGKRLAPVLIKEITRRCYREGIYQALYTAGTVLPSPVAMCRYYHRSLDWEHLYKTGFCHLPRGSTVLRQKLKYKLERKTATKGLRPMESKDVAQVKTLLDQYLGRFGLLQKFTEEEVSHYFCSQASKGVAWSYVVEDQQGNIMDFASFYSLESSVLRPSATSLSIRTAYLYYYASSYAFSPQIQEAYPAHLQSLMHDLLVLAKQADFHVFNALTAMDNSLFLQQQKFEPGDSSLNFYLFNWKTAKFANGMDEKMQADAENLSEVGVVML</sequence>
<evidence type="ECO:0000256" key="7">
    <source>
        <dbReference type="ARBA" id="ARBA00048276"/>
    </source>
</evidence>
<evidence type="ECO:0000256" key="9">
    <source>
        <dbReference type="RuleBase" id="RU004178"/>
    </source>
</evidence>
<accession>A0ABR0T5M5</accession>
<keyword evidence="14" id="KW-1185">Reference proteome</keyword>
<dbReference type="InterPro" id="IPR022677">
    <property type="entry name" value="NMT_C"/>
</dbReference>
<reference evidence="13 14" key="1">
    <citation type="submission" date="2023-11" db="EMBL/GenBank/DDBJ databases">
        <title>Draft genome sequence and annotation of the polyextremotolerant black yeast-like fungus Aureobasidium pullulans NRRL 62042.</title>
        <authorList>
            <person name="Dielentheis-Frenken M.R.E."/>
            <person name="Wibberg D."/>
            <person name="Blank L.M."/>
            <person name="Tiso T."/>
        </authorList>
    </citation>
    <scope>NUCLEOTIDE SEQUENCE [LARGE SCALE GENOMIC DNA]</scope>
    <source>
        <strain evidence="13 14">NRRL 62042</strain>
    </source>
</reference>
<feature type="compositionally biased region" description="Polar residues" evidence="10">
    <location>
        <begin position="1"/>
        <end position="10"/>
    </location>
</feature>
<dbReference type="PIRSF" id="PIRSF015892">
    <property type="entry name" value="N-myristl_transf"/>
    <property type="match status" value="1"/>
</dbReference>
<evidence type="ECO:0000259" key="12">
    <source>
        <dbReference type="Pfam" id="PF02799"/>
    </source>
</evidence>
<evidence type="ECO:0000256" key="8">
    <source>
        <dbReference type="RuleBase" id="RU000586"/>
    </source>
</evidence>
<dbReference type="Pfam" id="PF02799">
    <property type="entry name" value="NMT_C"/>
    <property type="match status" value="1"/>
</dbReference>
<evidence type="ECO:0000256" key="1">
    <source>
        <dbReference type="ARBA" id="ARBA00003900"/>
    </source>
</evidence>
<dbReference type="Gene3D" id="3.40.630.30">
    <property type="match status" value="2"/>
</dbReference>
<organism evidence="13 14">
    <name type="scientific">Aureobasidium pullulans</name>
    <name type="common">Black yeast</name>
    <name type="synonym">Pullularia pullulans</name>
    <dbReference type="NCBI Taxonomy" id="5580"/>
    <lineage>
        <taxon>Eukaryota</taxon>
        <taxon>Fungi</taxon>
        <taxon>Dikarya</taxon>
        <taxon>Ascomycota</taxon>
        <taxon>Pezizomycotina</taxon>
        <taxon>Dothideomycetes</taxon>
        <taxon>Dothideomycetidae</taxon>
        <taxon>Dothideales</taxon>
        <taxon>Saccotheciaceae</taxon>
        <taxon>Aureobasidium</taxon>
    </lineage>
</organism>
<keyword evidence="6 8" id="KW-0012">Acyltransferase</keyword>
<comment type="catalytic activity">
    <reaction evidence="7 8">
        <text>N-terminal glycyl-[protein] + tetradecanoyl-CoA = N-tetradecanoylglycyl-[protein] + CoA + H(+)</text>
        <dbReference type="Rhea" id="RHEA:15521"/>
        <dbReference type="Rhea" id="RHEA-COMP:12666"/>
        <dbReference type="Rhea" id="RHEA-COMP:12667"/>
        <dbReference type="ChEBI" id="CHEBI:15378"/>
        <dbReference type="ChEBI" id="CHEBI:57287"/>
        <dbReference type="ChEBI" id="CHEBI:57385"/>
        <dbReference type="ChEBI" id="CHEBI:64723"/>
        <dbReference type="ChEBI" id="CHEBI:133050"/>
        <dbReference type="EC" id="2.3.1.97"/>
    </reaction>
</comment>
<dbReference type="EC" id="2.3.1.97" evidence="3 8"/>
<evidence type="ECO:0000256" key="6">
    <source>
        <dbReference type="ARBA" id="ARBA00023315"/>
    </source>
</evidence>
<comment type="similarity">
    <text evidence="2 9">Belongs to the NMT family.</text>
</comment>
<proteinExistence type="inferred from homology"/>
<comment type="function">
    <text evidence="1 8">Adds a myristoyl group to the N-terminal glycine residue of certain cellular proteins.</text>
</comment>
<evidence type="ECO:0000256" key="4">
    <source>
        <dbReference type="ARBA" id="ARBA00022240"/>
    </source>
</evidence>
<dbReference type="InterPro" id="IPR022676">
    <property type="entry name" value="NMT_N"/>
</dbReference>
<evidence type="ECO:0000256" key="10">
    <source>
        <dbReference type="SAM" id="MobiDB-lite"/>
    </source>
</evidence>
<evidence type="ECO:0000256" key="3">
    <source>
        <dbReference type="ARBA" id="ARBA00012923"/>
    </source>
</evidence>
<dbReference type="Pfam" id="PF01233">
    <property type="entry name" value="NMT"/>
    <property type="match status" value="1"/>
</dbReference>
<evidence type="ECO:0000313" key="14">
    <source>
        <dbReference type="Proteomes" id="UP001341245"/>
    </source>
</evidence>
<dbReference type="SUPFAM" id="SSF55729">
    <property type="entry name" value="Acyl-CoA N-acyltransferases (Nat)"/>
    <property type="match status" value="2"/>
</dbReference>
<comment type="caution">
    <text evidence="13">The sequence shown here is derived from an EMBL/GenBank/DDBJ whole genome shotgun (WGS) entry which is preliminary data.</text>
</comment>
<feature type="compositionally biased region" description="Polar residues" evidence="10">
    <location>
        <begin position="18"/>
        <end position="43"/>
    </location>
</feature>
<dbReference type="InterPro" id="IPR016181">
    <property type="entry name" value="Acyl_CoA_acyltransferase"/>
</dbReference>
<feature type="region of interest" description="Disordered" evidence="10">
    <location>
        <begin position="1"/>
        <end position="54"/>
    </location>
</feature>
<dbReference type="InterPro" id="IPR000903">
    <property type="entry name" value="NMT"/>
</dbReference>